<dbReference type="Proteomes" id="UP000003227">
    <property type="component" value="Unassembled WGS sequence"/>
</dbReference>
<dbReference type="PANTHER" id="PTHR43801:SF1">
    <property type="entry name" value="POLYPRENYL SYNTHETASE"/>
    <property type="match status" value="1"/>
</dbReference>
<evidence type="ECO:0000256" key="1">
    <source>
        <dbReference type="SAM" id="Phobius"/>
    </source>
</evidence>
<organism evidence="2 3">
    <name type="scientific">Clostridioides difficile NAP08</name>
    <dbReference type="NCBI Taxonomy" id="525259"/>
    <lineage>
        <taxon>Bacteria</taxon>
        <taxon>Bacillati</taxon>
        <taxon>Bacillota</taxon>
        <taxon>Clostridia</taxon>
        <taxon>Peptostreptococcales</taxon>
        <taxon>Peptostreptococcaceae</taxon>
        <taxon>Clostridioides</taxon>
    </lineage>
</organism>
<dbReference type="InterPro" id="IPR002829">
    <property type="entry name" value="DUF116"/>
</dbReference>
<sequence length="253" mass="28176">MKSMTDIKKYLTSVGILILILGLLIGVVNFFIISLTQIFSLIINIIIISLILIILCSTAVTYRVIKGKNINSNIMKINFNIVSGLFPIISFIASSFGMSKSEIRRIYIKLNNEYIYSNKYNFNPEDIIILIPHCIQENSCKLKVTNDIDNCEECGRCNVGELIKLKEKTNVKIFVATGGTLARKIIIDNKPKAVVAVACERDLTSGIQDIKKIPVLGVFNKRPNGPCVNTNVDMIDIEKAIEFLTGKNILACN</sequence>
<dbReference type="HOGENOM" id="CLU_067052_0_2_9"/>
<reference evidence="2 3" key="1">
    <citation type="submission" date="2010-05" db="EMBL/GenBank/DDBJ databases">
        <authorList>
            <person name="Qin X."/>
            <person name="Bachman B."/>
            <person name="Battles P."/>
            <person name="Bell A."/>
            <person name="Bess C."/>
            <person name="Bickham C."/>
            <person name="Chaboub L."/>
            <person name="Chen D."/>
            <person name="Coyle M."/>
            <person name="Deiros D.R."/>
            <person name="Dinh H."/>
            <person name="Forbes L."/>
            <person name="Fowler G."/>
            <person name="Francisco L."/>
            <person name="Fu Q."/>
            <person name="Gubbala S."/>
            <person name="Hale W."/>
            <person name="Han Y."/>
            <person name="Hemphill L."/>
            <person name="Highlander S.K."/>
            <person name="Hirani K."/>
            <person name="Hogues M."/>
            <person name="Jackson L."/>
            <person name="Jakkamsetti A."/>
            <person name="Javaid M."/>
            <person name="Jiang H."/>
            <person name="Korchina V."/>
            <person name="Kovar C."/>
            <person name="Lara F."/>
            <person name="Lee S."/>
            <person name="Mata R."/>
            <person name="Mathew T."/>
            <person name="Moen C."/>
            <person name="Morales K."/>
            <person name="Munidasa M."/>
            <person name="Nazareth L."/>
            <person name="Ngo R."/>
            <person name="Nguyen L."/>
            <person name="Okwuonu G."/>
            <person name="Ongeri F."/>
            <person name="Patil S."/>
            <person name="Petrosino J."/>
            <person name="Pham C."/>
            <person name="Pham P."/>
            <person name="Pu L.-L."/>
            <person name="Puazo M."/>
            <person name="Raj R."/>
            <person name="Reid J."/>
            <person name="Rouhana J."/>
            <person name="Saada N."/>
            <person name="Shang Y."/>
            <person name="Simmons D."/>
            <person name="Thornton R."/>
            <person name="Warren J."/>
            <person name="Weissenberger G."/>
            <person name="Zhang J."/>
            <person name="Zhang L."/>
            <person name="Zhou C."/>
            <person name="Zhu D."/>
            <person name="Muzny D."/>
            <person name="Worley K."/>
            <person name="Gibbs R."/>
        </authorList>
    </citation>
    <scope>NUCLEOTIDE SEQUENCE [LARGE SCALE GENOMIC DNA]</scope>
    <source>
        <strain evidence="2 3">NAP08</strain>
    </source>
</reference>
<evidence type="ECO:0000313" key="2">
    <source>
        <dbReference type="EMBL" id="EFH08087.1"/>
    </source>
</evidence>
<dbReference type="AlphaFoldDB" id="D5Q263"/>
<keyword evidence="1" id="KW-1133">Transmembrane helix</keyword>
<proteinExistence type="predicted"/>
<protein>
    <recommendedName>
        <fullName evidence="4">DUF116 domain-containing protein</fullName>
    </recommendedName>
</protein>
<evidence type="ECO:0000313" key="3">
    <source>
        <dbReference type="Proteomes" id="UP000003227"/>
    </source>
</evidence>
<dbReference type="EMBL" id="ADNX01000028">
    <property type="protein sequence ID" value="EFH08087.1"/>
    <property type="molecule type" value="Genomic_DNA"/>
</dbReference>
<comment type="caution">
    <text evidence="2">The sequence shown here is derived from an EMBL/GenBank/DDBJ whole genome shotgun (WGS) entry which is preliminary data.</text>
</comment>
<dbReference type="PIRSF" id="PIRSF006594">
    <property type="entry name" value="UCP006594"/>
    <property type="match status" value="1"/>
</dbReference>
<name>D5Q263_CLODI</name>
<feature type="transmembrane region" description="Helical" evidence="1">
    <location>
        <begin position="38"/>
        <end position="65"/>
    </location>
</feature>
<keyword evidence="1" id="KW-0812">Transmembrane</keyword>
<feature type="transmembrane region" description="Helical" evidence="1">
    <location>
        <begin position="77"/>
        <end position="98"/>
    </location>
</feature>
<accession>D5Q263</accession>
<dbReference type="Pfam" id="PF01976">
    <property type="entry name" value="DUF116"/>
    <property type="match status" value="1"/>
</dbReference>
<gene>
    <name evidence="2" type="ORF">HMPREF0220_0995</name>
</gene>
<evidence type="ECO:0008006" key="4">
    <source>
        <dbReference type="Google" id="ProtNLM"/>
    </source>
</evidence>
<dbReference type="PANTHER" id="PTHR43801">
    <property type="entry name" value="NUCLEOTIDE-BINDING PROTEIN-RELATED"/>
    <property type="match status" value="1"/>
</dbReference>
<keyword evidence="1" id="KW-0472">Membrane</keyword>
<feature type="transmembrane region" description="Helical" evidence="1">
    <location>
        <begin position="12"/>
        <end position="32"/>
    </location>
</feature>